<dbReference type="Gene3D" id="1.10.3330.10">
    <property type="entry name" value="Oxo-4-hydroxy-4-carboxy-5-ureidoimidazoline decarboxylase"/>
    <property type="match status" value="1"/>
</dbReference>
<keyword evidence="5" id="KW-1185">Reference proteome</keyword>
<keyword evidence="1" id="KW-0659">Purine metabolism</keyword>
<evidence type="ECO:0000256" key="1">
    <source>
        <dbReference type="ARBA" id="ARBA00022631"/>
    </source>
</evidence>
<sequence>MAPTLPDVTSLATLSEAELTGILDLLFEPSEDLHTLALPTLRAITFASYPELVDTIRDQLLIIAQSVHADPNARKPLHSILGSHPRLGEKKVHSSQSAAEQAQLQAGAEDEAERLAALNREYEARFPGLRYVVFVNGRGRDVIMEDMRKRIARADLVEEEKEAIVAMADIAKDRASKLNRESDESTVGRSALPAEG</sequence>
<evidence type="ECO:0000256" key="2">
    <source>
        <dbReference type="SAM" id="MobiDB-lite"/>
    </source>
</evidence>
<protein>
    <submittedName>
        <fullName evidence="4">Putative ohcu decarboxylase</fullName>
    </submittedName>
</protein>
<reference evidence="4 5" key="2">
    <citation type="submission" date="2015-05" db="EMBL/GenBank/DDBJ databases">
        <authorList>
            <person name="Morales-Cruz A."/>
            <person name="Amrine K.C."/>
            <person name="Cantu D."/>
        </authorList>
    </citation>
    <scope>NUCLEOTIDE SEQUENCE [LARGE SCALE GENOMIC DNA]</scope>
    <source>
        <strain evidence="4">DA912</strain>
    </source>
</reference>
<organism evidence="4 5">
    <name type="scientific">Diaporthe ampelina</name>
    <dbReference type="NCBI Taxonomy" id="1214573"/>
    <lineage>
        <taxon>Eukaryota</taxon>
        <taxon>Fungi</taxon>
        <taxon>Dikarya</taxon>
        <taxon>Ascomycota</taxon>
        <taxon>Pezizomycotina</taxon>
        <taxon>Sordariomycetes</taxon>
        <taxon>Sordariomycetidae</taxon>
        <taxon>Diaporthales</taxon>
        <taxon>Diaporthaceae</taxon>
        <taxon>Diaporthe</taxon>
    </lineage>
</organism>
<dbReference type="PANTHER" id="PTHR37987">
    <property type="entry name" value="CHROMOSOME 9, WHOLE GENOME SHOTGUN SEQUENCE"/>
    <property type="match status" value="1"/>
</dbReference>
<feature type="region of interest" description="Disordered" evidence="2">
    <location>
        <begin position="175"/>
        <end position="196"/>
    </location>
</feature>
<dbReference type="Pfam" id="PF09349">
    <property type="entry name" value="OHCU_decarbox"/>
    <property type="match status" value="1"/>
</dbReference>
<dbReference type="STRING" id="1214573.A0A0G2FF61"/>
<dbReference type="PANTHER" id="PTHR37987:SF1">
    <property type="entry name" value="OXO-4-HYDROXY-4-CARBOXY-5-UREIDOIMIDAZOLINE DECARBOXYLASE DOMAIN-CONTAINING PROTEIN"/>
    <property type="match status" value="1"/>
</dbReference>
<dbReference type="InterPro" id="IPR018020">
    <property type="entry name" value="OHCU_decarboxylase"/>
</dbReference>
<name>A0A0G2FF61_9PEZI</name>
<evidence type="ECO:0000313" key="4">
    <source>
        <dbReference type="EMBL" id="KKY32779.1"/>
    </source>
</evidence>
<reference evidence="4 5" key="1">
    <citation type="submission" date="2015-05" db="EMBL/GenBank/DDBJ databases">
        <title>Distinctive expansion of gene families associated with plant cell wall degradation and secondary metabolism in the genomes of grapevine trunk pathogens.</title>
        <authorList>
            <person name="Lawrence D.P."/>
            <person name="Travadon R."/>
            <person name="Rolshausen P.E."/>
            <person name="Baumgartner K."/>
        </authorList>
    </citation>
    <scope>NUCLEOTIDE SEQUENCE [LARGE SCALE GENOMIC DNA]</scope>
    <source>
        <strain evidence="4">DA912</strain>
    </source>
</reference>
<dbReference type="Proteomes" id="UP000034680">
    <property type="component" value="Unassembled WGS sequence"/>
</dbReference>
<feature type="domain" description="Oxo-4-hydroxy-4-carboxy-5-ureidoimidazoline decarboxylase" evidence="3">
    <location>
        <begin position="13"/>
        <end position="175"/>
    </location>
</feature>
<accession>A0A0G2FF61</accession>
<evidence type="ECO:0000259" key="3">
    <source>
        <dbReference type="Pfam" id="PF09349"/>
    </source>
</evidence>
<comment type="caution">
    <text evidence="4">The sequence shown here is derived from an EMBL/GenBank/DDBJ whole genome shotgun (WGS) entry which is preliminary data.</text>
</comment>
<dbReference type="SUPFAM" id="SSF158694">
    <property type="entry name" value="UraD-Like"/>
    <property type="match status" value="1"/>
</dbReference>
<dbReference type="InterPro" id="IPR036778">
    <property type="entry name" value="OHCU_decarboxylase_sf"/>
</dbReference>
<dbReference type="GO" id="GO:0006144">
    <property type="term" value="P:purine nucleobase metabolic process"/>
    <property type="evidence" value="ECO:0007669"/>
    <property type="project" value="UniProtKB-KW"/>
</dbReference>
<dbReference type="OrthoDB" id="5398391at2759"/>
<proteinExistence type="predicted"/>
<dbReference type="EMBL" id="LCUC01000283">
    <property type="protein sequence ID" value="KKY32779.1"/>
    <property type="molecule type" value="Genomic_DNA"/>
</dbReference>
<evidence type="ECO:0000313" key="5">
    <source>
        <dbReference type="Proteomes" id="UP000034680"/>
    </source>
</evidence>
<dbReference type="AlphaFoldDB" id="A0A0G2FF61"/>
<gene>
    <name evidence="4" type="ORF">UCDDA912_g07267</name>
</gene>